<dbReference type="RefSeq" id="XP_024370705.1">
    <property type="nucleotide sequence ID" value="XM_024514937.2"/>
</dbReference>
<proteinExistence type="predicted"/>
<dbReference type="Gramene" id="Pp3c1_41520V3.2">
    <property type="protein sequence ID" value="Pp3c1_41520V3.2"/>
    <property type="gene ID" value="Pp3c1_41520"/>
</dbReference>
<dbReference type="InterPro" id="IPR008914">
    <property type="entry name" value="PEBP"/>
</dbReference>
<reference evidence="2 4" key="1">
    <citation type="journal article" date="2008" name="Science">
        <title>The Physcomitrella genome reveals evolutionary insights into the conquest of land by plants.</title>
        <authorList>
            <person name="Rensing S."/>
            <person name="Lang D."/>
            <person name="Zimmer A."/>
            <person name="Terry A."/>
            <person name="Salamov A."/>
            <person name="Shapiro H."/>
            <person name="Nishiyama T."/>
            <person name="Perroud P.-F."/>
            <person name="Lindquist E."/>
            <person name="Kamisugi Y."/>
            <person name="Tanahashi T."/>
            <person name="Sakakibara K."/>
            <person name="Fujita T."/>
            <person name="Oishi K."/>
            <person name="Shin-I T."/>
            <person name="Kuroki Y."/>
            <person name="Toyoda A."/>
            <person name="Suzuki Y."/>
            <person name="Hashimoto A."/>
            <person name="Yamaguchi K."/>
            <person name="Sugano A."/>
            <person name="Kohara Y."/>
            <person name="Fujiyama A."/>
            <person name="Anterola A."/>
            <person name="Aoki S."/>
            <person name="Ashton N."/>
            <person name="Barbazuk W.B."/>
            <person name="Barker E."/>
            <person name="Bennetzen J."/>
            <person name="Bezanilla M."/>
            <person name="Blankenship R."/>
            <person name="Cho S.H."/>
            <person name="Dutcher S."/>
            <person name="Estelle M."/>
            <person name="Fawcett J.A."/>
            <person name="Gundlach H."/>
            <person name="Hanada K."/>
            <person name="Heyl A."/>
            <person name="Hicks K.A."/>
            <person name="Hugh J."/>
            <person name="Lohr M."/>
            <person name="Mayer K."/>
            <person name="Melkozernov A."/>
            <person name="Murata T."/>
            <person name="Nelson D."/>
            <person name="Pils B."/>
            <person name="Prigge M."/>
            <person name="Reiss B."/>
            <person name="Renner T."/>
            <person name="Rombauts S."/>
            <person name="Rushton P."/>
            <person name="Sanderfoot A."/>
            <person name="Schween G."/>
            <person name="Shiu S.-H."/>
            <person name="Stueber K."/>
            <person name="Theodoulou F.L."/>
            <person name="Tu H."/>
            <person name="Van de Peer Y."/>
            <person name="Verrier P.J."/>
            <person name="Waters E."/>
            <person name="Wood A."/>
            <person name="Yang L."/>
            <person name="Cove D."/>
            <person name="Cuming A."/>
            <person name="Hasebe M."/>
            <person name="Lucas S."/>
            <person name="Mishler D.B."/>
            <person name="Reski R."/>
            <person name="Grigoriev I."/>
            <person name="Quatrano R.S."/>
            <person name="Boore J.L."/>
        </authorList>
    </citation>
    <scope>NUCLEOTIDE SEQUENCE [LARGE SCALE GENOMIC DNA]</scope>
    <source>
        <strain evidence="3 4">cv. Gransden 2004</strain>
    </source>
</reference>
<evidence type="ECO:0000313" key="4">
    <source>
        <dbReference type="Proteomes" id="UP000006727"/>
    </source>
</evidence>
<reference evidence="2 4" key="2">
    <citation type="journal article" date="2018" name="Plant J.">
        <title>The Physcomitrella patens chromosome-scale assembly reveals moss genome structure and evolution.</title>
        <authorList>
            <person name="Lang D."/>
            <person name="Ullrich K.K."/>
            <person name="Murat F."/>
            <person name="Fuchs J."/>
            <person name="Jenkins J."/>
            <person name="Haas F.B."/>
            <person name="Piednoel M."/>
            <person name="Gundlach H."/>
            <person name="Van Bel M."/>
            <person name="Meyberg R."/>
            <person name="Vives C."/>
            <person name="Morata J."/>
            <person name="Symeonidi A."/>
            <person name="Hiss M."/>
            <person name="Muchero W."/>
            <person name="Kamisugi Y."/>
            <person name="Saleh O."/>
            <person name="Blanc G."/>
            <person name="Decker E.L."/>
            <person name="van Gessel N."/>
            <person name="Grimwood J."/>
            <person name="Hayes R.D."/>
            <person name="Graham S.W."/>
            <person name="Gunter L.E."/>
            <person name="McDaniel S.F."/>
            <person name="Hoernstein S.N.W."/>
            <person name="Larsson A."/>
            <person name="Li F.W."/>
            <person name="Perroud P.F."/>
            <person name="Phillips J."/>
            <person name="Ranjan P."/>
            <person name="Rokshar D.S."/>
            <person name="Rothfels C.J."/>
            <person name="Schneider L."/>
            <person name="Shu S."/>
            <person name="Stevenson D.W."/>
            <person name="Thummler F."/>
            <person name="Tillich M."/>
            <person name="Villarreal Aguilar J.C."/>
            <person name="Widiez T."/>
            <person name="Wong G.K."/>
            <person name="Wymore A."/>
            <person name="Zhang Y."/>
            <person name="Zimmer A.D."/>
            <person name="Quatrano R.S."/>
            <person name="Mayer K.F.X."/>
            <person name="Goodstein D."/>
            <person name="Casacuberta J.M."/>
            <person name="Vandepoele K."/>
            <person name="Reski R."/>
            <person name="Cuming A.C."/>
            <person name="Tuskan G.A."/>
            <person name="Maumus F."/>
            <person name="Salse J."/>
            <person name="Schmutz J."/>
            <person name="Rensing S.A."/>
        </authorList>
    </citation>
    <scope>NUCLEOTIDE SEQUENCE [LARGE SCALE GENOMIC DNA]</scope>
    <source>
        <strain evidence="3 4">cv. Gransden 2004</strain>
    </source>
</reference>
<evidence type="ECO:0000313" key="2">
    <source>
        <dbReference type="EMBL" id="PNR63490.1"/>
    </source>
</evidence>
<dbReference type="GeneID" id="112280025"/>
<protein>
    <recommendedName>
        <fullName evidence="5">YbhB/YbcL family Raf kinase inhibitor-like protein</fullName>
    </recommendedName>
</protein>
<dbReference type="SMR" id="A0A2K1LBT9"/>
<dbReference type="EnsemblPlants" id="Pp3c1_41520V3.2">
    <property type="protein sequence ID" value="Pp3c1_41520V3.2"/>
    <property type="gene ID" value="Pp3c1_41520"/>
</dbReference>
<dbReference type="Gene3D" id="3.90.280.10">
    <property type="entry name" value="PEBP-like"/>
    <property type="match status" value="1"/>
</dbReference>
<gene>
    <name evidence="3" type="primary">LOC112280025</name>
    <name evidence="2" type="ORF">PHYPA_001916</name>
</gene>
<dbReference type="EMBL" id="ABEU02000001">
    <property type="protein sequence ID" value="PNR63490.1"/>
    <property type="molecule type" value="Genomic_DNA"/>
</dbReference>
<organism evidence="2">
    <name type="scientific">Physcomitrium patens</name>
    <name type="common">Spreading-leaved earth moss</name>
    <name type="synonym">Physcomitrella patens</name>
    <dbReference type="NCBI Taxonomy" id="3218"/>
    <lineage>
        <taxon>Eukaryota</taxon>
        <taxon>Viridiplantae</taxon>
        <taxon>Streptophyta</taxon>
        <taxon>Embryophyta</taxon>
        <taxon>Bryophyta</taxon>
        <taxon>Bryophytina</taxon>
        <taxon>Bryopsida</taxon>
        <taxon>Funariidae</taxon>
        <taxon>Funariales</taxon>
        <taxon>Funariaceae</taxon>
        <taxon>Physcomitrium</taxon>
    </lineage>
</organism>
<dbReference type="PANTHER" id="PTHR30289">
    <property type="entry name" value="UNCHARACTERIZED PROTEIN YBCL-RELATED"/>
    <property type="match status" value="1"/>
</dbReference>
<dbReference type="AlphaFoldDB" id="A0A2K1LBT9"/>
<feature type="region of interest" description="Disordered" evidence="1">
    <location>
        <begin position="188"/>
        <end position="211"/>
    </location>
</feature>
<dbReference type="PANTHER" id="PTHR30289:SF1">
    <property type="entry name" value="PEBP (PHOSPHATIDYLETHANOLAMINE-BINDING PROTEIN) FAMILY PROTEIN"/>
    <property type="match status" value="1"/>
</dbReference>
<keyword evidence="4" id="KW-1185">Reference proteome</keyword>
<evidence type="ECO:0000313" key="3">
    <source>
        <dbReference type="EnsemblPlants" id="Pp3c1_41520V3.1"/>
    </source>
</evidence>
<sequence>MAEEGTLILTSSAISNGGRIPRKYTQVGQGAVKDVSPPVEWYNVPEGTNCLALIMEDLGSVDPADSTANPFVHWVVVNIPPTMKGLPEGFTTKDVDDERDDASQIQEGPNDFKATGYRGPIPSDTEHRYEFHLYALDSALKVPKKPSRDRVLDAMEGHILADAVLVASYGTEGAHMGHNNYMAPGQPHIAGPGRPEAHKNSYNPMGQIHGR</sequence>
<dbReference type="Proteomes" id="UP000006727">
    <property type="component" value="Chromosome 1"/>
</dbReference>
<accession>A0A2K1LBT9</accession>
<dbReference type="CDD" id="cd00865">
    <property type="entry name" value="PEBP_bact_arch"/>
    <property type="match status" value="1"/>
</dbReference>
<dbReference type="SUPFAM" id="SSF49777">
    <property type="entry name" value="PEBP-like"/>
    <property type="match status" value="1"/>
</dbReference>
<reference evidence="3" key="3">
    <citation type="submission" date="2020-12" db="UniProtKB">
        <authorList>
            <consortium name="EnsemblPlants"/>
        </authorList>
    </citation>
    <scope>IDENTIFICATION</scope>
</reference>
<dbReference type="OrthoDB" id="10251855at2759"/>
<dbReference type="PaxDb" id="3218-PP1S111_85V6.1"/>
<evidence type="ECO:0008006" key="5">
    <source>
        <dbReference type="Google" id="ProtNLM"/>
    </source>
</evidence>
<dbReference type="Gramene" id="Pp3c1_41520V3.1">
    <property type="protein sequence ID" value="Pp3c1_41520V3.1"/>
    <property type="gene ID" value="Pp3c1_41520"/>
</dbReference>
<dbReference type="InterPro" id="IPR036610">
    <property type="entry name" value="PEBP-like_sf"/>
</dbReference>
<dbReference type="NCBIfam" id="TIGR00481">
    <property type="entry name" value="YbhB/YbcL family Raf kinase inhibitor-like protein"/>
    <property type="match status" value="1"/>
</dbReference>
<dbReference type="EnsemblPlants" id="Pp3c1_41520V3.1">
    <property type="protein sequence ID" value="Pp3c1_41520V3.1"/>
    <property type="gene ID" value="Pp3c1_41520"/>
</dbReference>
<dbReference type="STRING" id="3218.A0A2K1LBT9"/>
<name>A0A2K1LBT9_PHYPA</name>
<evidence type="ECO:0000256" key="1">
    <source>
        <dbReference type="SAM" id="MobiDB-lite"/>
    </source>
</evidence>
<dbReference type="OMA" id="VHWVAYN"/>
<dbReference type="Pfam" id="PF01161">
    <property type="entry name" value="PBP"/>
    <property type="match status" value="1"/>
</dbReference>
<dbReference type="InterPro" id="IPR005247">
    <property type="entry name" value="YbhB_YbcL/LppC-like"/>
</dbReference>